<evidence type="ECO:0000256" key="2">
    <source>
        <dbReference type="ARBA" id="ARBA00022475"/>
    </source>
</evidence>
<protein>
    <recommendedName>
        <fullName evidence="10">Fluoride-specific ion channel FluC</fullName>
    </recommendedName>
</protein>
<dbReference type="GO" id="GO:0062054">
    <property type="term" value="F:fluoride channel activity"/>
    <property type="evidence" value="ECO:0007669"/>
    <property type="project" value="UniProtKB-UniRule"/>
</dbReference>
<evidence type="ECO:0000256" key="7">
    <source>
        <dbReference type="ARBA" id="ARBA00035120"/>
    </source>
</evidence>
<keyword evidence="3 10" id="KW-0812">Transmembrane</keyword>
<keyword evidence="6 10" id="KW-0407">Ion channel</keyword>
<evidence type="ECO:0000256" key="3">
    <source>
        <dbReference type="ARBA" id="ARBA00022692"/>
    </source>
</evidence>
<evidence type="ECO:0000256" key="8">
    <source>
        <dbReference type="ARBA" id="ARBA00035585"/>
    </source>
</evidence>
<comment type="function">
    <text evidence="9 10">Fluoride-specific ion channel. Important for reducing fluoride concentration in the cell, thus reducing its toxicity.</text>
</comment>
<keyword evidence="5 10" id="KW-0472">Membrane</keyword>
<name>A0A9W6FEX0_9FIRM</name>
<keyword evidence="2 10" id="KW-1003">Cell membrane</keyword>
<comment type="similarity">
    <text evidence="7 10">Belongs to the fluoride channel Fluc/FEX (TC 1.A.43) family.</text>
</comment>
<dbReference type="PANTHER" id="PTHR28259">
    <property type="entry name" value="FLUORIDE EXPORT PROTEIN 1-RELATED"/>
    <property type="match status" value="1"/>
</dbReference>
<dbReference type="HAMAP" id="MF_00454">
    <property type="entry name" value="FluC"/>
    <property type="match status" value="1"/>
</dbReference>
<comment type="caution">
    <text evidence="11">The sequence shown here is derived from an EMBL/GenBank/DDBJ whole genome shotgun (WGS) entry which is preliminary data.</text>
</comment>
<dbReference type="GO" id="GO:0046872">
    <property type="term" value="F:metal ion binding"/>
    <property type="evidence" value="ECO:0007669"/>
    <property type="project" value="UniProtKB-KW"/>
</dbReference>
<dbReference type="Proteomes" id="UP001145145">
    <property type="component" value="Unassembled WGS sequence"/>
</dbReference>
<dbReference type="GO" id="GO:0005886">
    <property type="term" value="C:plasma membrane"/>
    <property type="evidence" value="ECO:0007669"/>
    <property type="project" value="UniProtKB-SubCell"/>
</dbReference>
<keyword evidence="10" id="KW-0813">Transport</keyword>
<feature type="binding site" evidence="10">
    <location>
        <position position="76"/>
    </location>
    <ligand>
        <name>Na(+)</name>
        <dbReference type="ChEBI" id="CHEBI:29101"/>
        <note>structural</note>
    </ligand>
</feature>
<evidence type="ECO:0000313" key="12">
    <source>
        <dbReference type="Proteomes" id="UP001145145"/>
    </source>
</evidence>
<dbReference type="RefSeq" id="WP_281873102.1">
    <property type="nucleotide sequence ID" value="NZ_BSBO01000025.1"/>
</dbReference>
<dbReference type="GO" id="GO:0140114">
    <property type="term" value="P:cellular detoxification of fluoride"/>
    <property type="evidence" value="ECO:0007669"/>
    <property type="project" value="UniProtKB-UniRule"/>
</dbReference>
<dbReference type="NCBIfam" id="TIGR00494">
    <property type="entry name" value="crcB"/>
    <property type="match status" value="1"/>
</dbReference>
<proteinExistence type="inferred from homology"/>
<feature type="transmembrane region" description="Helical" evidence="10">
    <location>
        <begin position="30"/>
        <end position="53"/>
    </location>
</feature>
<evidence type="ECO:0000256" key="1">
    <source>
        <dbReference type="ARBA" id="ARBA00004651"/>
    </source>
</evidence>
<comment type="catalytic activity">
    <reaction evidence="8">
        <text>fluoride(in) = fluoride(out)</text>
        <dbReference type="Rhea" id="RHEA:76159"/>
        <dbReference type="ChEBI" id="CHEBI:17051"/>
    </reaction>
    <physiologicalReaction direction="left-to-right" evidence="8">
        <dbReference type="Rhea" id="RHEA:76160"/>
    </physiologicalReaction>
</comment>
<reference evidence="11 12" key="1">
    <citation type="journal article" date="2023" name="Int. J. Syst. Evol. Microbiol.">
        <title>Sellimonas catena sp. nov., isolated from human faeces.</title>
        <authorList>
            <person name="Hisatomi A."/>
            <person name="Ohkuma M."/>
            <person name="Sakamoto M."/>
        </authorList>
    </citation>
    <scope>NUCLEOTIDE SEQUENCE [LARGE SCALE GENOMIC DNA]</scope>
    <source>
        <strain evidence="11 12">12EGH17</strain>
    </source>
</reference>
<comment type="activity regulation">
    <text evidence="10">Na(+) is not transported, but it plays an essential structural role and its presence is essential for fluoride channel function.</text>
</comment>
<keyword evidence="10" id="KW-0479">Metal-binding</keyword>
<keyword evidence="10" id="KW-0915">Sodium</keyword>
<evidence type="ECO:0000256" key="10">
    <source>
        <dbReference type="HAMAP-Rule" id="MF_00454"/>
    </source>
</evidence>
<sequence>MPGVCYVALGGALGASARYALSLLPVRGDFPVWTFLANLLGAVVIGFLAGILAGEDPDVSKRHAWFWKTGFCGGFTTFSTFSLEAWTLLEQGKMLSGGLYIALSVICCLAGVCLGRMIAVQVRG</sequence>
<dbReference type="AlphaFoldDB" id="A0A9W6FEX0"/>
<evidence type="ECO:0000256" key="5">
    <source>
        <dbReference type="ARBA" id="ARBA00023136"/>
    </source>
</evidence>
<feature type="transmembrane region" description="Helical" evidence="10">
    <location>
        <begin position="98"/>
        <end position="119"/>
    </location>
</feature>
<dbReference type="Pfam" id="PF02537">
    <property type="entry name" value="CRCB"/>
    <property type="match status" value="1"/>
</dbReference>
<evidence type="ECO:0000256" key="9">
    <source>
        <dbReference type="ARBA" id="ARBA00049940"/>
    </source>
</evidence>
<dbReference type="InterPro" id="IPR003691">
    <property type="entry name" value="FluC"/>
</dbReference>
<organism evidence="11 12">
    <name type="scientific">Sellimonas catena</name>
    <dbReference type="NCBI Taxonomy" id="2994035"/>
    <lineage>
        <taxon>Bacteria</taxon>
        <taxon>Bacillati</taxon>
        <taxon>Bacillota</taxon>
        <taxon>Clostridia</taxon>
        <taxon>Lachnospirales</taxon>
        <taxon>Lachnospiraceae</taxon>
        <taxon>Sellimonas</taxon>
    </lineage>
</organism>
<feature type="transmembrane region" description="Helical" evidence="10">
    <location>
        <begin position="65"/>
        <end position="86"/>
    </location>
</feature>
<keyword evidence="12" id="KW-1185">Reference proteome</keyword>
<dbReference type="EMBL" id="BSBO01000025">
    <property type="protein sequence ID" value="GLG05200.1"/>
    <property type="molecule type" value="Genomic_DNA"/>
</dbReference>
<keyword evidence="4 10" id="KW-1133">Transmembrane helix</keyword>
<accession>A0A9W6FEX0</accession>
<comment type="subcellular location">
    <subcellularLocation>
        <location evidence="1 10">Cell membrane</location>
        <topology evidence="1 10">Multi-pass membrane protein</topology>
    </subcellularLocation>
</comment>
<evidence type="ECO:0000313" key="11">
    <source>
        <dbReference type="EMBL" id="GLG05200.1"/>
    </source>
</evidence>
<evidence type="ECO:0000256" key="4">
    <source>
        <dbReference type="ARBA" id="ARBA00022989"/>
    </source>
</evidence>
<gene>
    <name evidence="10 11" type="primary">crcB</name>
    <name evidence="10" type="synonym">fluC</name>
    <name evidence="11" type="ORF">Selli1_23740</name>
</gene>
<feature type="binding site" evidence="10">
    <location>
        <position position="73"/>
    </location>
    <ligand>
        <name>Na(+)</name>
        <dbReference type="ChEBI" id="CHEBI:29101"/>
        <note>structural</note>
    </ligand>
</feature>
<evidence type="ECO:0000256" key="6">
    <source>
        <dbReference type="ARBA" id="ARBA00023303"/>
    </source>
</evidence>
<keyword evidence="10" id="KW-0406">Ion transport</keyword>
<dbReference type="PANTHER" id="PTHR28259:SF1">
    <property type="entry name" value="FLUORIDE EXPORT PROTEIN 1-RELATED"/>
    <property type="match status" value="1"/>
</dbReference>